<dbReference type="Proteomes" id="UP001372338">
    <property type="component" value="Unassembled WGS sequence"/>
</dbReference>
<proteinExistence type="predicted"/>
<accession>A0AAN9E106</accession>
<feature type="signal peptide" evidence="2">
    <location>
        <begin position="1"/>
        <end position="21"/>
    </location>
</feature>
<dbReference type="EMBL" id="JAYWIO010000008">
    <property type="protein sequence ID" value="KAK7244549.1"/>
    <property type="molecule type" value="Genomic_DNA"/>
</dbReference>
<evidence type="ECO:0000313" key="3">
    <source>
        <dbReference type="EMBL" id="KAK7244549.1"/>
    </source>
</evidence>
<protein>
    <submittedName>
        <fullName evidence="3">Uncharacterized protein</fullName>
    </submittedName>
</protein>
<dbReference type="AlphaFoldDB" id="A0AAN9E106"/>
<gene>
    <name evidence="3" type="ORF">RIF29_39373</name>
</gene>
<comment type="caution">
    <text evidence="3">The sequence shown here is derived from an EMBL/GenBank/DDBJ whole genome shotgun (WGS) entry which is preliminary data.</text>
</comment>
<keyword evidence="4" id="KW-1185">Reference proteome</keyword>
<evidence type="ECO:0000313" key="4">
    <source>
        <dbReference type="Proteomes" id="UP001372338"/>
    </source>
</evidence>
<evidence type="ECO:0000256" key="2">
    <source>
        <dbReference type="SAM" id="SignalP"/>
    </source>
</evidence>
<keyword evidence="2" id="KW-0732">Signal</keyword>
<sequence length="116" mass="12802">MLNPPHLILPLFLLFSNLLRRNPSSSPLTNSSSVSPPAPATHSTNGSSPDPAITYLRPSLLAPMTRTHDPHPHPQSTWSWRRSSDWNELALDGATWRQLACLWLGVDSRLRGSDTG</sequence>
<reference evidence="3 4" key="1">
    <citation type="submission" date="2024-01" db="EMBL/GenBank/DDBJ databases">
        <title>The genomes of 5 underutilized Papilionoideae crops provide insights into root nodulation and disease resistanc.</title>
        <authorList>
            <person name="Yuan L."/>
        </authorList>
    </citation>
    <scope>NUCLEOTIDE SEQUENCE [LARGE SCALE GENOMIC DNA]</scope>
    <source>
        <strain evidence="3">ZHUSHIDOU_FW_LH</strain>
        <tissue evidence="3">Leaf</tissue>
    </source>
</reference>
<organism evidence="3 4">
    <name type="scientific">Crotalaria pallida</name>
    <name type="common">Smooth rattlebox</name>
    <name type="synonym">Crotalaria striata</name>
    <dbReference type="NCBI Taxonomy" id="3830"/>
    <lineage>
        <taxon>Eukaryota</taxon>
        <taxon>Viridiplantae</taxon>
        <taxon>Streptophyta</taxon>
        <taxon>Embryophyta</taxon>
        <taxon>Tracheophyta</taxon>
        <taxon>Spermatophyta</taxon>
        <taxon>Magnoliopsida</taxon>
        <taxon>eudicotyledons</taxon>
        <taxon>Gunneridae</taxon>
        <taxon>Pentapetalae</taxon>
        <taxon>rosids</taxon>
        <taxon>fabids</taxon>
        <taxon>Fabales</taxon>
        <taxon>Fabaceae</taxon>
        <taxon>Papilionoideae</taxon>
        <taxon>50 kb inversion clade</taxon>
        <taxon>genistoids sensu lato</taxon>
        <taxon>core genistoids</taxon>
        <taxon>Crotalarieae</taxon>
        <taxon>Crotalaria</taxon>
    </lineage>
</organism>
<feature type="region of interest" description="Disordered" evidence="1">
    <location>
        <begin position="23"/>
        <end position="79"/>
    </location>
</feature>
<feature type="compositionally biased region" description="Low complexity" evidence="1">
    <location>
        <begin position="23"/>
        <end position="35"/>
    </location>
</feature>
<evidence type="ECO:0000256" key="1">
    <source>
        <dbReference type="SAM" id="MobiDB-lite"/>
    </source>
</evidence>
<feature type="chain" id="PRO_5042872617" evidence="2">
    <location>
        <begin position="22"/>
        <end position="116"/>
    </location>
</feature>
<name>A0AAN9E106_CROPI</name>